<sequence>MSHNVLITGASGYLGGTLLARLGAANLPPYGNLYALVRTDAQAKAVAQYGAQPLKFDTRDEDAVIAAVVEKGITVVYFLIDALNSTSQTSFIKALGEVKQKTGKDVHFLHTSGAKIFSVFAGAPTDKPLLDTDPNLYDIQKSQVPAVDMMKAAVDTNRIVIEQSEEYGVRSYIFIPCIVYGKGEGFGNSISIQTVCIVRAAKSAKRVYRVDADRPTWPVCHVIDNTNLYIELLRKILAGENPDHGKNGYYLASSGSVAWDDLYAAMAKSLARRGVITDESVALADDEALEKMGTGLGAPKDYVPWQLGGKGEKIGWKPIYAPEHIIEAADAEVELILENI</sequence>
<dbReference type="Pfam" id="PF01370">
    <property type="entry name" value="Epimerase"/>
    <property type="match status" value="1"/>
</dbReference>
<reference evidence="3" key="1">
    <citation type="journal article" date="2013" name="Genome Announc.">
        <title>Draft genome sequence of the grapevine dieback fungus Eutypa lata UCR-EL1.</title>
        <authorList>
            <person name="Blanco-Ulate B."/>
            <person name="Rolshausen P.E."/>
            <person name="Cantu D."/>
        </authorList>
    </citation>
    <scope>NUCLEOTIDE SEQUENCE [LARGE SCALE GENOMIC DNA]</scope>
    <source>
        <strain evidence="3">UCR-EL1</strain>
    </source>
</reference>
<dbReference type="InterPro" id="IPR001509">
    <property type="entry name" value="Epimerase_deHydtase"/>
</dbReference>
<dbReference type="SUPFAM" id="SSF51735">
    <property type="entry name" value="NAD(P)-binding Rossmann-fold domains"/>
    <property type="match status" value="1"/>
</dbReference>
<dbReference type="Proteomes" id="UP000012174">
    <property type="component" value="Unassembled WGS sequence"/>
</dbReference>
<protein>
    <submittedName>
        <fullName evidence="2">Putative nad dependent epimerase dehydratase family protein</fullName>
    </submittedName>
</protein>
<dbReference type="OrthoDB" id="10262413at2759"/>
<dbReference type="AlphaFoldDB" id="M7SNC3"/>
<dbReference type="PANTHER" id="PTHR48079:SF6">
    <property type="entry name" value="NAD(P)-BINDING DOMAIN-CONTAINING PROTEIN-RELATED"/>
    <property type="match status" value="1"/>
</dbReference>
<keyword evidence="3" id="KW-1185">Reference proteome</keyword>
<dbReference type="PANTHER" id="PTHR48079">
    <property type="entry name" value="PROTEIN YEEZ"/>
    <property type="match status" value="1"/>
</dbReference>
<accession>M7SNC3</accession>
<dbReference type="HOGENOM" id="CLU_007383_12_0_1"/>
<evidence type="ECO:0000313" key="2">
    <source>
        <dbReference type="EMBL" id="EMR67909.1"/>
    </source>
</evidence>
<name>M7SNC3_EUTLA</name>
<dbReference type="EMBL" id="KB706330">
    <property type="protein sequence ID" value="EMR67909.1"/>
    <property type="molecule type" value="Genomic_DNA"/>
</dbReference>
<feature type="domain" description="NAD-dependent epimerase/dehydratase" evidence="1">
    <location>
        <begin position="5"/>
        <end position="243"/>
    </location>
</feature>
<dbReference type="eggNOG" id="ENOG502SJ62">
    <property type="taxonomic scope" value="Eukaryota"/>
</dbReference>
<dbReference type="InterPro" id="IPR036291">
    <property type="entry name" value="NAD(P)-bd_dom_sf"/>
</dbReference>
<proteinExistence type="predicted"/>
<dbReference type="GO" id="GO:0005737">
    <property type="term" value="C:cytoplasm"/>
    <property type="evidence" value="ECO:0007669"/>
    <property type="project" value="TreeGrafter"/>
</dbReference>
<organism evidence="2 3">
    <name type="scientific">Eutypa lata (strain UCR-EL1)</name>
    <name type="common">Grapevine dieback disease fungus</name>
    <name type="synonym">Eutypa armeniacae</name>
    <dbReference type="NCBI Taxonomy" id="1287681"/>
    <lineage>
        <taxon>Eukaryota</taxon>
        <taxon>Fungi</taxon>
        <taxon>Dikarya</taxon>
        <taxon>Ascomycota</taxon>
        <taxon>Pezizomycotina</taxon>
        <taxon>Sordariomycetes</taxon>
        <taxon>Xylariomycetidae</taxon>
        <taxon>Xylariales</taxon>
        <taxon>Diatrypaceae</taxon>
        <taxon>Eutypa</taxon>
    </lineage>
</organism>
<evidence type="ECO:0000259" key="1">
    <source>
        <dbReference type="Pfam" id="PF01370"/>
    </source>
</evidence>
<dbReference type="InterPro" id="IPR051783">
    <property type="entry name" value="NAD(P)-dependent_oxidoreduct"/>
</dbReference>
<gene>
    <name evidence="2" type="ORF">UCREL1_5086</name>
</gene>
<dbReference type="KEGG" id="ela:UCREL1_5086"/>
<dbReference type="Gene3D" id="3.40.50.720">
    <property type="entry name" value="NAD(P)-binding Rossmann-like Domain"/>
    <property type="match status" value="1"/>
</dbReference>
<dbReference type="GO" id="GO:0004029">
    <property type="term" value="F:aldehyde dehydrogenase (NAD+) activity"/>
    <property type="evidence" value="ECO:0007669"/>
    <property type="project" value="TreeGrafter"/>
</dbReference>
<dbReference type="OMA" id="QYPPEHI"/>
<evidence type="ECO:0000313" key="3">
    <source>
        <dbReference type="Proteomes" id="UP000012174"/>
    </source>
</evidence>